<keyword evidence="2" id="KW-1185">Reference proteome</keyword>
<name>A0A9D4QDY4_RHISA</name>
<sequence>MSVSENDSEGTVARIESYCGVPPETSATRCSAEVARSSEQPRRADFACQEVVQCADKTVQCNLDTCARFDDLYREHELRMEQLRKVKAFLDLLD</sequence>
<evidence type="ECO:0000313" key="2">
    <source>
        <dbReference type="Proteomes" id="UP000821837"/>
    </source>
</evidence>
<dbReference type="Proteomes" id="UP000821837">
    <property type="component" value="Chromosome 10"/>
</dbReference>
<dbReference type="EMBL" id="JABSTV010001246">
    <property type="protein sequence ID" value="KAH7976501.1"/>
    <property type="molecule type" value="Genomic_DNA"/>
</dbReference>
<gene>
    <name evidence="1" type="ORF">HPB52_014759</name>
</gene>
<reference evidence="1" key="1">
    <citation type="journal article" date="2020" name="Cell">
        <title>Large-Scale Comparative Analyses of Tick Genomes Elucidate Their Genetic Diversity and Vector Capacities.</title>
        <authorList>
            <consortium name="Tick Genome and Microbiome Consortium (TIGMIC)"/>
            <person name="Jia N."/>
            <person name="Wang J."/>
            <person name="Shi W."/>
            <person name="Du L."/>
            <person name="Sun Y."/>
            <person name="Zhan W."/>
            <person name="Jiang J.F."/>
            <person name="Wang Q."/>
            <person name="Zhang B."/>
            <person name="Ji P."/>
            <person name="Bell-Sakyi L."/>
            <person name="Cui X.M."/>
            <person name="Yuan T.T."/>
            <person name="Jiang B.G."/>
            <person name="Yang W.F."/>
            <person name="Lam T.T."/>
            <person name="Chang Q.C."/>
            <person name="Ding S.J."/>
            <person name="Wang X.J."/>
            <person name="Zhu J.G."/>
            <person name="Ruan X.D."/>
            <person name="Zhao L."/>
            <person name="Wei J.T."/>
            <person name="Ye R.Z."/>
            <person name="Que T.C."/>
            <person name="Du C.H."/>
            <person name="Zhou Y.H."/>
            <person name="Cheng J.X."/>
            <person name="Dai P.F."/>
            <person name="Guo W.B."/>
            <person name="Han X.H."/>
            <person name="Huang E.J."/>
            <person name="Li L.F."/>
            <person name="Wei W."/>
            <person name="Gao Y.C."/>
            <person name="Liu J.Z."/>
            <person name="Shao H.Z."/>
            <person name="Wang X."/>
            <person name="Wang C.C."/>
            <person name="Yang T.C."/>
            <person name="Huo Q.B."/>
            <person name="Li W."/>
            <person name="Chen H.Y."/>
            <person name="Chen S.E."/>
            <person name="Zhou L.G."/>
            <person name="Ni X.B."/>
            <person name="Tian J.H."/>
            <person name="Sheng Y."/>
            <person name="Liu T."/>
            <person name="Pan Y.S."/>
            <person name="Xia L.Y."/>
            <person name="Li J."/>
            <person name="Zhao F."/>
            <person name="Cao W.C."/>
        </authorList>
    </citation>
    <scope>NUCLEOTIDE SEQUENCE</scope>
    <source>
        <strain evidence="1">Rsan-2018</strain>
    </source>
</reference>
<evidence type="ECO:0000313" key="1">
    <source>
        <dbReference type="EMBL" id="KAH7976501.1"/>
    </source>
</evidence>
<comment type="caution">
    <text evidence="1">The sequence shown here is derived from an EMBL/GenBank/DDBJ whole genome shotgun (WGS) entry which is preliminary data.</text>
</comment>
<reference evidence="1" key="2">
    <citation type="submission" date="2021-09" db="EMBL/GenBank/DDBJ databases">
        <authorList>
            <person name="Jia N."/>
            <person name="Wang J."/>
            <person name="Shi W."/>
            <person name="Du L."/>
            <person name="Sun Y."/>
            <person name="Zhan W."/>
            <person name="Jiang J."/>
            <person name="Wang Q."/>
            <person name="Zhang B."/>
            <person name="Ji P."/>
            <person name="Sakyi L.B."/>
            <person name="Cui X."/>
            <person name="Yuan T."/>
            <person name="Jiang B."/>
            <person name="Yang W."/>
            <person name="Lam T.T.-Y."/>
            <person name="Chang Q."/>
            <person name="Ding S."/>
            <person name="Wang X."/>
            <person name="Zhu J."/>
            <person name="Ruan X."/>
            <person name="Zhao L."/>
            <person name="Wei J."/>
            <person name="Que T."/>
            <person name="Du C."/>
            <person name="Cheng J."/>
            <person name="Dai P."/>
            <person name="Han X."/>
            <person name="Huang E."/>
            <person name="Gao Y."/>
            <person name="Liu J."/>
            <person name="Shao H."/>
            <person name="Ye R."/>
            <person name="Li L."/>
            <person name="Wei W."/>
            <person name="Wang X."/>
            <person name="Wang C."/>
            <person name="Huo Q."/>
            <person name="Li W."/>
            <person name="Guo W."/>
            <person name="Chen H."/>
            <person name="Chen S."/>
            <person name="Zhou L."/>
            <person name="Zhou L."/>
            <person name="Ni X."/>
            <person name="Tian J."/>
            <person name="Zhou Y."/>
            <person name="Sheng Y."/>
            <person name="Liu T."/>
            <person name="Pan Y."/>
            <person name="Xia L."/>
            <person name="Li J."/>
            <person name="Zhao F."/>
            <person name="Cao W."/>
        </authorList>
    </citation>
    <scope>NUCLEOTIDE SEQUENCE</scope>
    <source>
        <strain evidence="1">Rsan-2018</strain>
        <tissue evidence="1">Larvae</tissue>
    </source>
</reference>
<dbReference type="AlphaFoldDB" id="A0A9D4QDY4"/>
<organism evidence="1 2">
    <name type="scientific">Rhipicephalus sanguineus</name>
    <name type="common">Brown dog tick</name>
    <name type="synonym">Ixodes sanguineus</name>
    <dbReference type="NCBI Taxonomy" id="34632"/>
    <lineage>
        <taxon>Eukaryota</taxon>
        <taxon>Metazoa</taxon>
        <taxon>Ecdysozoa</taxon>
        <taxon>Arthropoda</taxon>
        <taxon>Chelicerata</taxon>
        <taxon>Arachnida</taxon>
        <taxon>Acari</taxon>
        <taxon>Parasitiformes</taxon>
        <taxon>Ixodida</taxon>
        <taxon>Ixodoidea</taxon>
        <taxon>Ixodidae</taxon>
        <taxon>Rhipicephalinae</taxon>
        <taxon>Rhipicephalus</taxon>
        <taxon>Rhipicephalus</taxon>
    </lineage>
</organism>
<proteinExistence type="predicted"/>
<accession>A0A9D4QDY4</accession>
<protein>
    <submittedName>
        <fullName evidence="1">Uncharacterized protein</fullName>
    </submittedName>
</protein>